<dbReference type="EMBL" id="CP032819">
    <property type="protein sequence ID" value="AZS29246.1"/>
    <property type="molecule type" value="Genomic_DNA"/>
</dbReference>
<evidence type="ECO:0000256" key="1">
    <source>
        <dbReference type="SAM" id="Phobius"/>
    </source>
</evidence>
<keyword evidence="1" id="KW-0472">Membrane</keyword>
<feature type="transmembrane region" description="Helical" evidence="1">
    <location>
        <begin position="16"/>
        <end position="46"/>
    </location>
</feature>
<organism evidence="2 3">
    <name type="scientific">Butyricimonas faecalis</name>
    <dbReference type="NCBI Taxonomy" id="2093856"/>
    <lineage>
        <taxon>Bacteria</taxon>
        <taxon>Pseudomonadati</taxon>
        <taxon>Bacteroidota</taxon>
        <taxon>Bacteroidia</taxon>
        <taxon>Bacteroidales</taxon>
        <taxon>Odoribacteraceae</taxon>
        <taxon>Butyricimonas</taxon>
    </lineage>
</organism>
<accession>A0A3S9VRQ6</accession>
<dbReference type="RefSeq" id="WP_106479993.1">
    <property type="nucleotide sequence ID" value="NZ_CP032819.1"/>
</dbReference>
<dbReference type="InterPro" id="IPR011655">
    <property type="entry name" value="MpPF26"/>
</dbReference>
<evidence type="ECO:0000313" key="2">
    <source>
        <dbReference type="EMBL" id="AZS29246.1"/>
    </source>
</evidence>
<name>A0A3S9VRQ6_9BACT</name>
<dbReference type="KEGG" id="buy:D8S85_06520"/>
<evidence type="ECO:0000313" key="3">
    <source>
        <dbReference type="Proteomes" id="UP000270673"/>
    </source>
</evidence>
<keyword evidence="1" id="KW-0812">Transmembrane</keyword>
<dbReference type="Proteomes" id="UP000270673">
    <property type="component" value="Chromosome"/>
</dbReference>
<keyword evidence="1" id="KW-1133">Transmembrane helix</keyword>
<reference evidence="2 3" key="1">
    <citation type="submission" date="2018-10" db="EMBL/GenBank/DDBJ databases">
        <title>Butyricimonas faecalis sp. nov., isolated from human faeces and emended description of the genus Butyricimonas.</title>
        <authorList>
            <person name="Le Roy T."/>
            <person name="Van der Smissen P."/>
            <person name="Paquot A."/>
            <person name="Delzenne N."/>
            <person name="Muccioli G."/>
            <person name="Collet J.-F."/>
            <person name="Cani P.D."/>
        </authorList>
    </citation>
    <scope>NUCLEOTIDE SEQUENCE [LARGE SCALE GENOMIC DNA]</scope>
    <source>
        <strain evidence="2 3">H184</strain>
    </source>
</reference>
<gene>
    <name evidence="2" type="ORF">D8S85_06520</name>
</gene>
<sequence length="108" mass="11326">MEITEMKKKDLPNATAVLVLGILSLVFCWCYGFVGLILGILAVAIASAPRKAYLEHPEEYTEISYKNLSAGRVCGIIGICVALAVVAFVILVVLGVTALGVGSALMLG</sequence>
<proteinExistence type="predicted"/>
<dbReference type="NCBIfam" id="NF040945">
    <property type="entry name" value="CCC_membrane"/>
    <property type="match status" value="1"/>
</dbReference>
<dbReference type="OrthoDB" id="1099888at2"/>
<dbReference type="Pfam" id="PF07666">
    <property type="entry name" value="MpPF26"/>
    <property type="match status" value="1"/>
</dbReference>
<protein>
    <recommendedName>
        <fullName evidence="4">DUF4190 domain-containing protein</fullName>
    </recommendedName>
</protein>
<keyword evidence="3" id="KW-1185">Reference proteome</keyword>
<feature type="transmembrane region" description="Helical" evidence="1">
    <location>
        <begin position="73"/>
        <end position="106"/>
    </location>
</feature>
<evidence type="ECO:0008006" key="4">
    <source>
        <dbReference type="Google" id="ProtNLM"/>
    </source>
</evidence>
<dbReference type="AlphaFoldDB" id="A0A3S9VRQ6"/>